<reference evidence="2 3" key="1">
    <citation type="journal article" date="2019" name="Environ. Microbiol.">
        <title>At the nexus of three kingdoms: the genome of the mycorrhizal fungus Gigaspora margarita provides insights into plant, endobacterial and fungal interactions.</title>
        <authorList>
            <person name="Venice F."/>
            <person name="Ghignone S."/>
            <person name="Salvioli di Fossalunga A."/>
            <person name="Amselem J."/>
            <person name="Novero M."/>
            <person name="Xianan X."/>
            <person name="Sedzielewska Toro K."/>
            <person name="Morin E."/>
            <person name="Lipzen A."/>
            <person name="Grigoriev I.V."/>
            <person name="Henrissat B."/>
            <person name="Martin F.M."/>
            <person name="Bonfante P."/>
        </authorList>
    </citation>
    <scope>NUCLEOTIDE SEQUENCE [LARGE SCALE GENOMIC DNA]</scope>
    <source>
        <strain evidence="2 3">BEG34</strain>
    </source>
</reference>
<dbReference type="EMBL" id="WTPW01000691">
    <property type="protein sequence ID" value="KAF0488247.1"/>
    <property type="molecule type" value="Genomic_DNA"/>
</dbReference>
<comment type="caution">
    <text evidence="2">The sequence shown here is derived from an EMBL/GenBank/DDBJ whole genome shotgun (WGS) entry which is preliminary data.</text>
</comment>
<proteinExistence type="predicted"/>
<gene>
    <name evidence="2" type="ORF">F8M41_022405</name>
</gene>
<feature type="region of interest" description="Disordered" evidence="1">
    <location>
        <begin position="1"/>
        <end position="31"/>
    </location>
</feature>
<evidence type="ECO:0000313" key="3">
    <source>
        <dbReference type="Proteomes" id="UP000439903"/>
    </source>
</evidence>
<keyword evidence="3" id="KW-1185">Reference proteome</keyword>
<dbReference type="AlphaFoldDB" id="A0A8H4AF59"/>
<feature type="compositionally biased region" description="Polar residues" evidence="1">
    <location>
        <begin position="1"/>
        <end position="16"/>
    </location>
</feature>
<feature type="region of interest" description="Disordered" evidence="1">
    <location>
        <begin position="48"/>
        <end position="74"/>
    </location>
</feature>
<feature type="compositionally biased region" description="Basic and acidic residues" evidence="1">
    <location>
        <begin position="20"/>
        <end position="31"/>
    </location>
</feature>
<protein>
    <submittedName>
        <fullName evidence="2">Uncharacterized protein</fullName>
    </submittedName>
</protein>
<evidence type="ECO:0000313" key="2">
    <source>
        <dbReference type="EMBL" id="KAF0488247.1"/>
    </source>
</evidence>
<organism evidence="2 3">
    <name type="scientific">Gigaspora margarita</name>
    <dbReference type="NCBI Taxonomy" id="4874"/>
    <lineage>
        <taxon>Eukaryota</taxon>
        <taxon>Fungi</taxon>
        <taxon>Fungi incertae sedis</taxon>
        <taxon>Mucoromycota</taxon>
        <taxon>Glomeromycotina</taxon>
        <taxon>Glomeromycetes</taxon>
        <taxon>Diversisporales</taxon>
        <taxon>Gigasporaceae</taxon>
        <taxon>Gigaspora</taxon>
    </lineage>
</organism>
<accession>A0A8H4AF59</accession>
<sequence length="96" mass="11256">MQNTYKFKNATPQSIGQWIDKPKKERPKRNNDLTTSKYRFVFLQFGNTSQPSVQMTPNNNQPSTTKEPQLQAVGQEDQDQLFVEFDVKDFFGPFEY</sequence>
<dbReference type="Proteomes" id="UP000439903">
    <property type="component" value="Unassembled WGS sequence"/>
</dbReference>
<evidence type="ECO:0000256" key="1">
    <source>
        <dbReference type="SAM" id="MobiDB-lite"/>
    </source>
</evidence>
<feature type="compositionally biased region" description="Polar residues" evidence="1">
    <location>
        <begin position="48"/>
        <end position="68"/>
    </location>
</feature>
<name>A0A8H4AF59_GIGMA</name>